<organism evidence="1 2">
    <name type="scientific">Phytophthora palmivora</name>
    <dbReference type="NCBI Taxonomy" id="4796"/>
    <lineage>
        <taxon>Eukaryota</taxon>
        <taxon>Sar</taxon>
        <taxon>Stramenopiles</taxon>
        <taxon>Oomycota</taxon>
        <taxon>Peronosporomycetes</taxon>
        <taxon>Peronosporales</taxon>
        <taxon>Peronosporaceae</taxon>
        <taxon>Phytophthora</taxon>
    </lineage>
</organism>
<keyword evidence="2" id="KW-1185">Reference proteome</keyword>
<gene>
    <name evidence="1" type="ORF">PHPALM_12998</name>
</gene>
<dbReference type="EMBL" id="NCKW01006938">
    <property type="protein sequence ID" value="POM70542.1"/>
    <property type="molecule type" value="Genomic_DNA"/>
</dbReference>
<reference evidence="1 2" key="1">
    <citation type="journal article" date="2017" name="Genome Biol. Evol.">
        <title>Phytophthora megakarya and P. palmivora, closely related causal agents of cacao black pod rot, underwent increases in genome sizes and gene numbers by different mechanisms.</title>
        <authorList>
            <person name="Ali S.S."/>
            <person name="Shao J."/>
            <person name="Lary D.J."/>
            <person name="Kronmiller B."/>
            <person name="Shen D."/>
            <person name="Strem M.D."/>
            <person name="Amoako-Attah I."/>
            <person name="Akrofi A.Y."/>
            <person name="Begoude B.A."/>
            <person name="Ten Hoopen G.M."/>
            <person name="Coulibaly K."/>
            <person name="Kebe B.I."/>
            <person name="Melnick R.L."/>
            <person name="Guiltinan M.J."/>
            <person name="Tyler B.M."/>
            <person name="Meinhardt L.W."/>
            <person name="Bailey B.A."/>
        </authorList>
    </citation>
    <scope>NUCLEOTIDE SEQUENCE [LARGE SCALE GENOMIC DNA]</scope>
    <source>
        <strain evidence="2">sbr112.9</strain>
    </source>
</reference>
<name>A0A2P4XYC1_9STRA</name>
<dbReference type="OrthoDB" id="124219at2759"/>
<protein>
    <submittedName>
        <fullName evidence="1">Uncharacterized protein</fullName>
    </submittedName>
</protein>
<evidence type="ECO:0000313" key="2">
    <source>
        <dbReference type="Proteomes" id="UP000237271"/>
    </source>
</evidence>
<comment type="caution">
    <text evidence="1">The sequence shown here is derived from an EMBL/GenBank/DDBJ whole genome shotgun (WGS) entry which is preliminary data.</text>
</comment>
<dbReference type="AlphaFoldDB" id="A0A2P4XYC1"/>
<sequence>MMRKWIELVDEDGNMMTAAVDFVILSDDAVADDLRDAVKEEFKDSYLAGIAASDLTVFANRTAYDAKQELPRSSSTVTDFGYDEDNALIVQEPTALRLTAQASDAPFLKKAIEIANVITKAEC</sequence>
<dbReference type="Proteomes" id="UP000237271">
    <property type="component" value="Unassembled WGS sequence"/>
</dbReference>
<proteinExistence type="predicted"/>
<accession>A0A2P4XYC1</accession>
<evidence type="ECO:0000313" key="1">
    <source>
        <dbReference type="EMBL" id="POM70542.1"/>
    </source>
</evidence>